<dbReference type="Pfam" id="PF01850">
    <property type="entry name" value="PIN"/>
    <property type="match status" value="1"/>
</dbReference>
<name>A0A2H6LQV2_9NOSO</name>
<dbReference type="AlphaFoldDB" id="A0A2H6LQV2"/>
<sequence>MKVLFDTSVLVPAIIVNHPQHSVCFPKIQSAKSRQIQGFISTHSLAETYSVITRLPVQPRISPQQAQSIVVDILQYLEGVPLVVDDYQAAIAQMATLNLPGGAIFDALIAQAALKAQVDILLTLNPNHFTRLGNAIAHIVQVPA</sequence>
<dbReference type="SUPFAM" id="SSF88723">
    <property type="entry name" value="PIN domain-like"/>
    <property type="match status" value="1"/>
</dbReference>
<evidence type="ECO:0000259" key="1">
    <source>
        <dbReference type="Pfam" id="PF01850"/>
    </source>
</evidence>
<evidence type="ECO:0000313" key="2">
    <source>
        <dbReference type="EMBL" id="GBE95605.1"/>
    </source>
</evidence>
<organism evidence="2 3">
    <name type="scientific">Nostoc cycadae WK-1</name>
    <dbReference type="NCBI Taxonomy" id="1861711"/>
    <lineage>
        <taxon>Bacteria</taxon>
        <taxon>Bacillati</taxon>
        <taxon>Cyanobacteriota</taxon>
        <taxon>Cyanophyceae</taxon>
        <taxon>Nostocales</taxon>
        <taxon>Nostocaceae</taxon>
        <taxon>Nostoc</taxon>
    </lineage>
</organism>
<gene>
    <name evidence="2" type="ORF">NCWK1_5393</name>
</gene>
<evidence type="ECO:0000313" key="3">
    <source>
        <dbReference type="Proteomes" id="UP000236527"/>
    </source>
</evidence>
<dbReference type="InterPro" id="IPR002716">
    <property type="entry name" value="PIN_dom"/>
</dbReference>
<reference evidence="3" key="1">
    <citation type="journal article" date="2018" name="Genome Announc.">
        <title>Draft Genome Sequence of the Nitrogen-Fixing and Hormogonia-Inducing Cyanobacterium Nostoc cycadae Strain WK-1, Isolated from the Coralloid Roots of Cycas revoluta.</title>
        <authorList>
            <person name="Kanesaki Y."/>
            <person name="Hirose M."/>
            <person name="Hirose Y."/>
            <person name="Fujisawa T."/>
            <person name="Nakamura Y."/>
            <person name="Watanabe S."/>
            <person name="Matsunaga S."/>
            <person name="Uchida H."/>
            <person name="Murakami A."/>
        </authorList>
    </citation>
    <scope>NUCLEOTIDE SEQUENCE [LARGE SCALE GENOMIC DNA]</scope>
    <source>
        <strain evidence="3">WK-1</strain>
    </source>
</reference>
<dbReference type="Gene3D" id="3.40.50.1010">
    <property type="entry name" value="5'-nuclease"/>
    <property type="match status" value="1"/>
</dbReference>
<protein>
    <submittedName>
        <fullName evidence="2">Twitching motility protein PilT</fullName>
    </submittedName>
</protein>
<feature type="domain" description="PIN" evidence="1">
    <location>
        <begin position="3"/>
        <end position="132"/>
    </location>
</feature>
<keyword evidence="3" id="KW-1185">Reference proteome</keyword>
<dbReference type="EMBL" id="BDGE01000111">
    <property type="protein sequence ID" value="GBE95605.1"/>
    <property type="molecule type" value="Genomic_DNA"/>
</dbReference>
<dbReference type="InterPro" id="IPR029060">
    <property type="entry name" value="PIN-like_dom_sf"/>
</dbReference>
<comment type="caution">
    <text evidence="2">The sequence shown here is derived from an EMBL/GenBank/DDBJ whole genome shotgun (WGS) entry which is preliminary data.</text>
</comment>
<dbReference type="RefSeq" id="WP_103126956.1">
    <property type="nucleotide sequence ID" value="NZ_DF978452.1"/>
</dbReference>
<accession>A0A2H6LQV2</accession>
<proteinExistence type="predicted"/>
<dbReference type="Proteomes" id="UP000236527">
    <property type="component" value="Unassembled WGS sequence"/>
</dbReference>